<dbReference type="Gene3D" id="2.30.30.40">
    <property type="entry name" value="SH3 Domains"/>
    <property type="match status" value="1"/>
</dbReference>
<dbReference type="SMART" id="SM00326">
    <property type="entry name" value="SH3"/>
    <property type="match status" value="1"/>
</dbReference>
<dbReference type="OrthoDB" id="65789at2759"/>
<dbReference type="WBParaSite" id="TTAC_0000332001-mRNA-1">
    <property type="protein sequence ID" value="TTAC_0000332001-mRNA-1"/>
    <property type="gene ID" value="TTAC_0000332001"/>
</dbReference>
<dbReference type="CDD" id="cd11862">
    <property type="entry name" value="SH3_MPP"/>
    <property type="match status" value="1"/>
</dbReference>
<proteinExistence type="inferred from homology"/>
<dbReference type="SMART" id="SM00228">
    <property type="entry name" value="PDZ"/>
    <property type="match status" value="1"/>
</dbReference>
<evidence type="ECO:0000256" key="2">
    <source>
        <dbReference type="ARBA" id="ARBA00022443"/>
    </source>
</evidence>
<feature type="domain" description="Guanylate kinase-like" evidence="5">
    <location>
        <begin position="380"/>
        <end position="536"/>
    </location>
</feature>
<dbReference type="SUPFAM" id="SSF50156">
    <property type="entry name" value="PDZ domain-like"/>
    <property type="match status" value="1"/>
</dbReference>
<dbReference type="PROSITE" id="PS50052">
    <property type="entry name" value="GUANYLATE_KINASE_2"/>
    <property type="match status" value="1"/>
</dbReference>
<evidence type="ECO:0000256" key="3">
    <source>
        <dbReference type="PROSITE-ProRule" id="PRU00192"/>
    </source>
</evidence>
<dbReference type="SUPFAM" id="SSF52540">
    <property type="entry name" value="P-loop containing nucleoside triphosphate hydrolases"/>
    <property type="match status" value="1"/>
</dbReference>
<feature type="domain" description="SH3" evidence="4">
    <location>
        <begin position="247"/>
        <end position="316"/>
    </location>
</feature>
<evidence type="ECO:0000256" key="1">
    <source>
        <dbReference type="ARBA" id="ARBA00007014"/>
    </source>
</evidence>
<dbReference type="InterPro" id="IPR036028">
    <property type="entry name" value="SH3-like_dom_sf"/>
</dbReference>
<evidence type="ECO:0000259" key="6">
    <source>
        <dbReference type="PROSITE" id="PS50106"/>
    </source>
</evidence>
<sequence length="536" mass="59808">MSEEGYSSSGCVHDVCEDLLKYANDGYFSMSEKAEELLQVLSKEHLQALSICIHEIASGNFFGPTLPSVGTYFIDGMVNSLPTVAHSDILQGMYASNHNEQQNIVVKQKSLSSNTIAFEDGELINSLHCVPGGVKLTGGGEALPMKPVCDNDLMIISFKRNIGEDLGITIGLKGRGPSVGYVRDVYVKRVMVGSQVERFGLLGEGDVIREVNGVSIDKPETLQEQIAKSPPTVTLKIIPAHKDHKVKSQLYVRALFTYEPEKDNLLPCKEAGLRFQCYDILQVLNQSDPNWWQARHYDSNEHAALIPSDALEERRKALIESLPEANTFSYKLFKGLVSSQKTKKVGHFTKVIFKAKDFETFASKNVCVYEEVALISGFQRPVICLLGAPGVGRQTLRDMLIEDNPERYELAIPYTSRERLPGEEDGVDFFFEKAQKMKAGYQRNHFIEFGESDGIFYGTKVKTLRRIAQSGKTCLLDCSPSAVSRIRTAEFMPFVVFLAAPSCTCMKAMYEYGRSMGLTEAWKRVCSFSYSFSLIE</sequence>
<evidence type="ECO:0000313" key="9">
    <source>
        <dbReference type="WBParaSite" id="TTAC_0000332001-mRNA-1"/>
    </source>
</evidence>
<reference evidence="7 8" key="2">
    <citation type="submission" date="2018-11" db="EMBL/GenBank/DDBJ databases">
        <authorList>
            <consortium name="Pathogen Informatics"/>
        </authorList>
    </citation>
    <scope>NUCLEOTIDE SEQUENCE [LARGE SCALE GENOMIC DNA]</scope>
</reference>
<keyword evidence="8" id="KW-1185">Reference proteome</keyword>
<dbReference type="InterPro" id="IPR027417">
    <property type="entry name" value="P-loop_NTPase"/>
</dbReference>
<dbReference type="InterPro" id="IPR050716">
    <property type="entry name" value="MAGUK"/>
</dbReference>
<dbReference type="InterPro" id="IPR001478">
    <property type="entry name" value="PDZ"/>
</dbReference>
<dbReference type="InterPro" id="IPR008145">
    <property type="entry name" value="GK/Ca_channel_bsu"/>
</dbReference>
<evidence type="ECO:0000259" key="5">
    <source>
        <dbReference type="PROSITE" id="PS50052"/>
    </source>
</evidence>
<dbReference type="Pfam" id="PF00625">
    <property type="entry name" value="Guanylate_kin"/>
    <property type="match status" value="1"/>
</dbReference>
<evidence type="ECO:0000259" key="4">
    <source>
        <dbReference type="PROSITE" id="PS50002"/>
    </source>
</evidence>
<protein>
    <submittedName>
        <fullName evidence="9">MAGUK p55 subfamily member 6-like</fullName>
    </submittedName>
</protein>
<dbReference type="AlphaFoldDB" id="A0A0R3WRD0"/>
<dbReference type="SUPFAM" id="SSF50044">
    <property type="entry name" value="SH3-domain"/>
    <property type="match status" value="1"/>
</dbReference>
<reference evidence="9" key="1">
    <citation type="submission" date="2017-02" db="UniProtKB">
        <authorList>
            <consortium name="WormBaseParasite"/>
        </authorList>
    </citation>
    <scope>IDENTIFICATION</scope>
</reference>
<dbReference type="Proteomes" id="UP000274429">
    <property type="component" value="Unassembled WGS sequence"/>
</dbReference>
<evidence type="ECO:0000313" key="7">
    <source>
        <dbReference type="EMBL" id="VDM22360.1"/>
    </source>
</evidence>
<organism evidence="9">
    <name type="scientific">Hydatigena taeniaeformis</name>
    <name type="common">Feline tapeworm</name>
    <name type="synonym">Taenia taeniaeformis</name>
    <dbReference type="NCBI Taxonomy" id="6205"/>
    <lineage>
        <taxon>Eukaryota</taxon>
        <taxon>Metazoa</taxon>
        <taxon>Spiralia</taxon>
        <taxon>Lophotrochozoa</taxon>
        <taxon>Platyhelminthes</taxon>
        <taxon>Cestoda</taxon>
        <taxon>Eucestoda</taxon>
        <taxon>Cyclophyllidea</taxon>
        <taxon>Taeniidae</taxon>
        <taxon>Hydatigera</taxon>
    </lineage>
</organism>
<dbReference type="InterPro" id="IPR008144">
    <property type="entry name" value="Guanylate_kin-like_dom"/>
</dbReference>
<dbReference type="PANTHER" id="PTHR23122">
    <property type="entry name" value="MEMBRANE-ASSOCIATED GUANYLATE KINASE MAGUK"/>
    <property type="match status" value="1"/>
</dbReference>
<dbReference type="EMBL" id="UYWX01002216">
    <property type="protein sequence ID" value="VDM22360.1"/>
    <property type="molecule type" value="Genomic_DNA"/>
</dbReference>
<dbReference type="Gene3D" id="2.30.42.10">
    <property type="match status" value="1"/>
</dbReference>
<name>A0A0R3WRD0_HYDTA</name>
<dbReference type="PROSITE" id="PS50002">
    <property type="entry name" value="SH3"/>
    <property type="match status" value="1"/>
</dbReference>
<dbReference type="Pfam" id="PF00595">
    <property type="entry name" value="PDZ"/>
    <property type="match status" value="1"/>
</dbReference>
<dbReference type="SMART" id="SM00072">
    <property type="entry name" value="GuKc"/>
    <property type="match status" value="1"/>
</dbReference>
<accession>A0A0R3WRD0</accession>
<dbReference type="InterPro" id="IPR001452">
    <property type="entry name" value="SH3_domain"/>
</dbReference>
<keyword evidence="2 3" id="KW-0728">SH3 domain</keyword>
<gene>
    <name evidence="7" type="ORF">TTAC_LOCUS3305</name>
</gene>
<dbReference type="InterPro" id="IPR036034">
    <property type="entry name" value="PDZ_sf"/>
</dbReference>
<comment type="similarity">
    <text evidence="1">Belongs to the MAGUK family.</text>
</comment>
<evidence type="ECO:0000313" key="8">
    <source>
        <dbReference type="Proteomes" id="UP000274429"/>
    </source>
</evidence>
<feature type="domain" description="PDZ" evidence="6">
    <location>
        <begin position="155"/>
        <end position="241"/>
    </location>
</feature>
<dbReference type="STRING" id="6205.A0A0R3WRD0"/>
<dbReference type="Gene3D" id="3.40.50.300">
    <property type="entry name" value="P-loop containing nucleotide triphosphate hydrolases"/>
    <property type="match status" value="1"/>
</dbReference>
<dbReference type="PROSITE" id="PS50106">
    <property type="entry name" value="PDZ"/>
    <property type="match status" value="1"/>
</dbReference>